<evidence type="ECO:0000256" key="3">
    <source>
        <dbReference type="ARBA" id="ARBA00022475"/>
    </source>
</evidence>
<evidence type="ECO:0000256" key="7">
    <source>
        <dbReference type="RuleBase" id="RU363032"/>
    </source>
</evidence>
<dbReference type="PANTHER" id="PTHR43227">
    <property type="entry name" value="BLL4140 PROTEIN"/>
    <property type="match status" value="1"/>
</dbReference>
<dbReference type="InterPro" id="IPR000515">
    <property type="entry name" value="MetI-like"/>
</dbReference>
<reference evidence="11 12" key="1">
    <citation type="submission" date="2018-09" db="EMBL/GenBank/DDBJ databases">
        <title>Streptomyces sp. nov. DS1-2, an endophytic actinomycete isolated from roots of Dendrobium scabrilingue.</title>
        <authorList>
            <person name="Kuncharoen N."/>
            <person name="Kudo T."/>
            <person name="Ohkuma M."/>
            <person name="Yuki M."/>
            <person name="Tanasupawat S."/>
        </authorList>
    </citation>
    <scope>NUCLEOTIDE SEQUENCE [LARGE SCALE GENOMIC DNA]</scope>
    <source>
        <strain evidence="9 12">AZ1-7</strain>
        <strain evidence="10 11">DS1-2</strain>
    </source>
</reference>
<feature type="transmembrane region" description="Helical" evidence="7">
    <location>
        <begin position="262"/>
        <end position="280"/>
    </location>
</feature>
<feature type="transmembrane region" description="Helical" evidence="7">
    <location>
        <begin position="195"/>
        <end position="214"/>
    </location>
</feature>
<evidence type="ECO:0000313" key="12">
    <source>
        <dbReference type="Proteomes" id="UP000275024"/>
    </source>
</evidence>
<dbReference type="InterPro" id="IPR035906">
    <property type="entry name" value="MetI-like_sf"/>
</dbReference>
<feature type="transmembrane region" description="Helical" evidence="7">
    <location>
        <begin position="102"/>
        <end position="123"/>
    </location>
</feature>
<evidence type="ECO:0000259" key="8">
    <source>
        <dbReference type="PROSITE" id="PS50928"/>
    </source>
</evidence>
<dbReference type="RefSeq" id="WP_120698256.1">
    <property type="nucleotide sequence ID" value="NZ_RBDX01000012.1"/>
</dbReference>
<organism evidence="9 12">
    <name type="scientific">Streptomyces radicis</name>
    <dbReference type="NCBI Taxonomy" id="1750517"/>
    <lineage>
        <taxon>Bacteria</taxon>
        <taxon>Bacillati</taxon>
        <taxon>Actinomycetota</taxon>
        <taxon>Actinomycetes</taxon>
        <taxon>Kitasatosporales</taxon>
        <taxon>Streptomycetaceae</taxon>
        <taxon>Streptomyces</taxon>
    </lineage>
</organism>
<evidence type="ECO:0000313" key="11">
    <source>
        <dbReference type="Proteomes" id="UP000268652"/>
    </source>
</evidence>
<gene>
    <name evidence="10" type="ORF">D7318_18685</name>
    <name evidence="9" type="ORF">D7319_16825</name>
</gene>
<feature type="domain" description="ABC transmembrane type-1" evidence="8">
    <location>
        <begin position="65"/>
        <end position="276"/>
    </location>
</feature>
<keyword evidence="5 7" id="KW-1133">Transmembrane helix</keyword>
<dbReference type="PANTHER" id="PTHR43227:SF11">
    <property type="entry name" value="BLL4140 PROTEIN"/>
    <property type="match status" value="1"/>
</dbReference>
<proteinExistence type="inferred from homology"/>
<feature type="transmembrane region" description="Helical" evidence="7">
    <location>
        <begin position="67"/>
        <end position="90"/>
    </location>
</feature>
<keyword evidence="6 7" id="KW-0472">Membrane</keyword>
<comment type="similarity">
    <text evidence="7">Belongs to the binding-protein-dependent transport system permease family.</text>
</comment>
<name>A0A3A9WPS9_9ACTN</name>
<comment type="caution">
    <text evidence="9">The sequence shown here is derived from an EMBL/GenBank/DDBJ whole genome shotgun (WGS) entry which is preliminary data.</text>
</comment>
<evidence type="ECO:0000313" key="9">
    <source>
        <dbReference type="EMBL" id="RKN08177.1"/>
    </source>
</evidence>
<evidence type="ECO:0000256" key="4">
    <source>
        <dbReference type="ARBA" id="ARBA00022692"/>
    </source>
</evidence>
<evidence type="ECO:0000256" key="5">
    <source>
        <dbReference type="ARBA" id="ARBA00022989"/>
    </source>
</evidence>
<dbReference type="OrthoDB" id="9804439at2"/>
<dbReference type="AlphaFoldDB" id="A0A3A9WPS9"/>
<evidence type="ECO:0000256" key="6">
    <source>
        <dbReference type="ARBA" id="ARBA00023136"/>
    </source>
</evidence>
<protein>
    <submittedName>
        <fullName evidence="9">Sugar ABC transporter permease</fullName>
    </submittedName>
</protein>
<dbReference type="GO" id="GO:0005886">
    <property type="term" value="C:plasma membrane"/>
    <property type="evidence" value="ECO:0007669"/>
    <property type="project" value="UniProtKB-SubCell"/>
</dbReference>
<dbReference type="SUPFAM" id="SSF161098">
    <property type="entry name" value="MetI-like"/>
    <property type="match status" value="1"/>
</dbReference>
<accession>A0A3A9WPS9</accession>
<dbReference type="EMBL" id="RBDY01000013">
    <property type="protein sequence ID" value="RKN20532.1"/>
    <property type="molecule type" value="Genomic_DNA"/>
</dbReference>
<dbReference type="InterPro" id="IPR050809">
    <property type="entry name" value="UgpAE/MalFG_permease"/>
</dbReference>
<dbReference type="Pfam" id="PF00528">
    <property type="entry name" value="BPD_transp_1"/>
    <property type="match status" value="1"/>
</dbReference>
<keyword evidence="3" id="KW-1003">Cell membrane</keyword>
<feature type="transmembrane region" description="Helical" evidence="7">
    <location>
        <begin position="7"/>
        <end position="25"/>
    </location>
</feature>
<keyword evidence="4 7" id="KW-0812">Transmembrane</keyword>
<dbReference type="CDD" id="cd06261">
    <property type="entry name" value="TM_PBP2"/>
    <property type="match status" value="1"/>
</dbReference>
<dbReference type="Gene3D" id="1.10.3720.10">
    <property type="entry name" value="MetI-like"/>
    <property type="match status" value="1"/>
</dbReference>
<dbReference type="Proteomes" id="UP000268652">
    <property type="component" value="Unassembled WGS sequence"/>
</dbReference>
<evidence type="ECO:0000256" key="2">
    <source>
        <dbReference type="ARBA" id="ARBA00022448"/>
    </source>
</evidence>
<dbReference type="EMBL" id="RBDX01000012">
    <property type="protein sequence ID" value="RKN08177.1"/>
    <property type="molecule type" value="Genomic_DNA"/>
</dbReference>
<dbReference type="GO" id="GO:0055085">
    <property type="term" value="P:transmembrane transport"/>
    <property type="evidence" value="ECO:0007669"/>
    <property type="project" value="InterPro"/>
</dbReference>
<dbReference type="PROSITE" id="PS50928">
    <property type="entry name" value="ABC_TM1"/>
    <property type="match status" value="1"/>
</dbReference>
<keyword evidence="11" id="KW-1185">Reference proteome</keyword>
<sequence length="287" mass="32152">MSQRRHIYYWMALPAVLLFFVFHTLPALQGVFYSFTDSRGYGDWSFIGFDNYAELFRDPQIRESYRFTLLFAVVATIAANVLSLAIAVGLTSNVRFRGFLRGVYFLPAILATIVVGYIFNFLFANPLPEVGESLGFDTLSRNILGDPDLAWVGVVIVAVWQGCATTIVIYMAGLQTIPDEVREASLLDGASAWQRFWRITFPLLAPFFTINMVLSLKNFLMVFDQIVALTEGGPGTATQSISYQIYRDGFTGGEFAYQSANAVIYFLVIALISVVQLRFLRAREVSV</sequence>
<keyword evidence="2 7" id="KW-0813">Transport</keyword>
<evidence type="ECO:0000256" key="1">
    <source>
        <dbReference type="ARBA" id="ARBA00004651"/>
    </source>
</evidence>
<comment type="subcellular location">
    <subcellularLocation>
        <location evidence="1 7">Cell membrane</location>
        <topology evidence="1 7">Multi-pass membrane protein</topology>
    </subcellularLocation>
</comment>
<dbReference type="Proteomes" id="UP000275024">
    <property type="component" value="Unassembled WGS sequence"/>
</dbReference>
<feature type="transmembrane region" description="Helical" evidence="7">
    <location>
        <begin position="149"/>
        <end position="174"/>
    </location>
</feature>
<evidence type="ECO:0000313" key="10">
    <source>
        <dbReference type="EMBL" id="RKN20532.1"/>
    </source>
</evidence>